<dbReference type="RefSeq" id="XP_042609829.1">
    <property type="nucleotide sequence ID" value="XM_042753895.1"/>
</dbReference>
<reference evidence="3" key="1">
    <citation type="submission" date="2025-08" db="UniProtKB">
        <authorList>
            <consortium name="RefSeq"/>
        </authorList>
    </citation>
    <scope>IDENTIFICATION</scope>
    <source>
        <tissue evidence="3">Muscle</tissue>
    </source>
</reference>
<dbReference type="Proteomes" id="UP001155660">
    <property type="component" value="Unplaced"/>
</dbReference>
<dbReference type="AlphaFoldDB" id="A0A9Q9XXI5"/>
<evidence type="ECO:0000313" key="3">
    <source>
        <dbReference type="RefSeq" id="XP_042609829.1"/>
    </source>
</evidence>
<evidence type="ECO:0000256" key="2">
    <source>
        <dbReference type="SAM" id="MobiDB-lite"/>
    </source>
</evidence>
<feature type="region of interest" description="Disordered" evidence="2">
    <location>
        <begin position="26"/>
        <end position="48"/>
    </location>
</feature>
<dbReference type="OrthoDB" id="8871962at2759"/>
<gene>
    <name evidence="3" type="primary">LOC122142859</name>
</gene>
<feature type="region of interest" description="Disordered" evidence="2">
    <location>
        <begin position="101"/>
        <end position="124"/>
    </location>
</feature>
<evidence type="ECO:0000256" key="1">
    <source>
        <dbReference type="SAM" id="Coils"/>
    </source>
</evidence>
<organism evidence="3">
    <name type="scientific">Cyprinus carpio</name>
    <name type="common">Common carp</name>
    <dbReference type="NCBI Taxonomy" id="7962"/>
    <lineage>
        <taxon>Eukaryota</taxon>
        <taxon>Metazoa</taxon>
        <taxon>Chordata</taxon>
        <taxon>Craniata</taxon>
        <taxon>Vertebrata</taxon>
        <taxon>Euteleostomi</taxon>
        <taxon>Actinopterygii</taxon>
        <taxon>Neopterygii</taxon>
        <taxon>Teleostei</taxon>
        <taxon>Ostariophysi</taxon>
        <taxon>Cypriniformes</taxon>
        <taxon>Cyprinidae</taxon>
        <taxon>Cyprininae</taxon>
        <taxon>Cyprinus</taxon>
    </lineage>
</organism>
<keyword evidence="1" id="KW-0175">Coiled coil</keyword>
<feature type="coiled-coil region" evidence="1">
    <location>
        <begin position="51"/>
        <end position="97"/>
    </location>
</feature>
<dbReference type="GeneID" id="122142859"/>
<accession>A0A9Q9XXI5</accession>
<proteinExistence type="predicted"/>
<dbReference type="KEGG" id="ccar:122142859"/>
<protein>
    <submittedName>
        <fullName evidence="3">Neuronal pentraxin-1-like</fullName>
    </submittedName>
</protein>
<sequence>MNQEKETIRELISKLSRCESQSVLVPVAGGRRKEPGKNTMGDVSRGPPDTLAQLGQTLATLKQRLENLEQSSRNNGSVQASSLKELLQNKIDDMEKQVLSRVNTLEERKPGQKNDTDQRNRVESTLTSLHQKINDLEKGQRSHSMRNFTYV</sequence>
<feature type="compositionally biased region" description="Basic and acidic residues" evidence="2">
    <location>
        <begin position="101"/>
        <end position="122"/>
    </location>
</feature>
<name>A0A9Q9XXI5_CYPCA</name>